<dbReference type="AlphaFoldDB" id="A0A5C8NN52"/>
<organism evidence="2 3">
    <name type="scientific">Cerasibacillus terrae</name>
    <dbReference type="NCBI Taxonomy" id="2498845"/>
    <lineage>
        <taxon>Bacteria</taxon>
        <taxon>Bacillati</taxon>
        <taxon>Bacillota</taxon>
        <taxon>Bacilli</taxon>
        <taxon>Bacillales</taxon>
        <taxon>Bacillaceae</taxon>
        <taxon>Cerasibacillus</taxon>
    </lineage>
</organism>
<keyword evidence="1" id="KW-1133">Transmembrane helix</keyword>
<evidence type="ECO:0000313" key="3">
    <source>
        <dbReference type="Proteomes" id="UP000321574"/>
    </source>
</evidence>
<gene>
    <name evidence="2" type="ORF">FHP05_11970</name>
</gene>
<keyword evidence="3" id="KW-1185">Reference proteome</keyword>
<dbReference type="EMBL" id="VDUW01000009">
    <property type="protein sequence ID" value="TXL62517.1"/>
    <property type="molecule type" value="Genomic_DNA"/>
</dbReference>
<comment type="caution">
    <text evidence="2">The sequence shown here is derived from an EMBL/GenBank/DDBJ whole genome shotgun (WGS) entry which is preliminary data.</text>
</comment>
<dbReference type="OrthoDB" id="2735026at2"/>
<protein>
    <submittedName>
        <fullName evidence="2">Sigma-w pathway protein ysdB</fullName>
    </submittedName>
</protein>
<evidence type="ECO:0000256" key="1">
    <source>
        <dbReference type="SAM" id="Phobius"/>
    </source>
</evidence>
<reference evidence="2 3" key="1">
    <citation type="submission" date="2019-06" db="EMBL/GenBank/DDBJ databases">
        <title>Cerasibacillus sp. nov., isolated from maize field.</title>
        <authorList>
            <person name="Lin S.-Y."/>
            <person name="Tsai C.-F."/>
            <person name="Young C.-C."/>
        </authorList>
    </citation>
    <scope>NUCLEOTIDE SEQUENCE [LARGE SCALE GENOMIC DNA]</scope>
    <source>
        <strain evidence="2 3">CC-CFT480</strain>
    </source>
</reference>
<feature type="transmembrane region" description="Helical" evidence="1">
    <location>
        <begin position="6"/>
        <end position="26"/>
    </location>
</feature>
<keyword evidence="1" id="KW-0812">Transmembrane</keyword>
<keyword evidence="1" id="KW-0472">Membrane</keyword>
<dbReference type="Proteomes" id="UP000321574">
    <property type="component" value="Unassembled WGS sequence"/>
</dbReference>
<evidence type="ECO:0000313" key="2">
    <source>
        <dbReference type="EMBL" id="TXL62517.1"/>
    </source>
</evidence>
<dbReference type="RefSeq" id="WP_147668553.1">
    <property type="nucleotide sequence ID" value="NZ_VDUW01000009.1"/>
</dbReference>
<name>A0A5C8NN52_9BACI</name>
<accession>A0A5C8NN52</accession>
<sequence length="130" mass="15587">MVIVYLFRILILISLAIIFYTIIKYFRNPERYLRIAKEERGFFFLDDPKNSQRNFQIVYKGCSFEGEKYLGTTEESFEVVDINISVRNPLELRGLSRDDLYFLEKEILTRYPHANITWKHPIDQLLLSKK</sequence>
<proteinExistence type="predicted"/>